<sequence>MVPRGLSLNDVCAALRPFYSVVHPDRFARNPRVKEQNERSLQVFNGYLNDLFPVSGNVRPISVRFSIPSKEEDNLHDIDITLSGTDPMKIVRFVFFKIFFCKKYEPPATDLVSVLRNSRDDAIQKTLRSEPVSKMYVWRIVGFSVSAKAFTRRVLFVQVIWQMHWKESHMRSCIGNLNRLLDQANVQDSVFRALYKNTIRFGQGSYVCCDGSVQFGADNVPEQWEQVCVESIVRRSQLLSLRETAADLGTRLGGADVVIPYHKSLPLTFEQVRILNSRCVVDLYFNSYVVCSFSGYFLSYTFVTFEAKIENCRAQCELHLGLASMEWEQGLGLEELLQSMERLRGLDDSVKSLFQGLSIKLSRNPSVYVMNDGKVSVPLNWI</sequence>
<name>A0A183FJW5_HELPZ</name>
<keyword evidence="4" id="KW-1185">Reference proteome</keyword>
<dbReference type="Pfam" id="PF14688">
    <property type="entry name" value="DUF4461"/>
    <property type="match status" value="2"/>
</dbReference>
<gene>
    <name evidence="3" type="ORF">HPBE_LOCUS7354</name>
</gene>
<dbReference type="EMBL" id="UZAH01025865">
    <property type="protein sequence ID" value="VDO71882.1"/>
    <property type="molecule type" value="Genomic_DNA"/>
</dbReference>
<feature type="domain" description="DUF4460" evidence="1">
    <location>
        <begin position="5"/>
        <end position="82"/>
    </location>
</feature>
<dbReference type="PANTHER" id="PTHR31596:SF1">
    <property type="entry name" value="T-CELL ACTIVATION INHIBITOR, MITOCHONDRIAL"/>
    <property type="match status" value="1"/>
</dbReference>
<evidence type="ECO:0000313" key="4">
    <source>
        <dbReference type="Proteomes" id="UP000050761"/>
    </source>
</evidence>
<feature type="domain" description="DUF4461" evidence="2">
    <location>
        <begin position="309"/>
        <end position="381"/>
    </location>
</feature>
<evidence type="ECO:0000259" key="2">
    <source>
        <dbReference type="Pfam" id="PF14688"/>
    </source>
</evidence>
<dbReference type="WBParaSite" id="HPBE_0000735301-mRNA-1">
    <property type="protein sequence ID" value="HPBE_0000735301-mRNA-1"/>
    <property type="gene ID" value="HPBE_0000735301"/>
</dbReference>
<evidence type="ECO:0000259" key="1">
    <source>
        <dbReference type="Pfam" id="PF14687"/>
    </source>
</evidence>
<dbReference type="InterPro" id="IPR028031">
    <property type="entry name" value="DUF4460"/>
</dbReference>
<reference evidence="3 4" key="1">
    <citation type="submission" date="2018-11" db="EMBL/GenBank/DDBJ databases">
        <authorList>
            <consortium name="Pathogen Informatics"/>
        </authorList>
    </citation>
    <scope>NUCLEOTIDE SEQUENCE [LARGE SCALE GENOMIC DNA]</scope>
</reference>
<dbReference type="Proteomes" id="UP000050761">
    <property type="component" value="Unassembled WGS sequence"/>
</dbReference>
<protein>
    <submittedName>
        <fullName evidence="5">DUF4460 domain-containing protein</fullName>
    </submittedName>
</protein>
<evidence type="ECO:0000313" key="5">
    <source>
        <dbReference type="WBParaSite" id="HPBE_0000735301-mRNA-1"/>
    </source>
</evidence>
<dbReference type="GO" id="GO:0005739">
    <property type="term" value="C:mitochondrion"/>
    <property type="evidence" value="ECO:0007669"/>
    <property type="project" value="TreeGrafter"/>
</dbReference>
<dbReference type="AlphaFoldDB" id="A0A183FJW5"/>
<accession>A0A183FJW5</accession>
<reference evidence="5" key="2">
    <citation type="submission" date="2019-09" db="UniProtKB">
        <authorList>
            <consortium name="WormBaseParasite"/>
        </authorList>
    </citation>
    <scope>IDENTIFICATION</scope>
</reference>
<evidence type="ECO:0000313" key="3">
    <source>
        <dbReference type="EMBL" id="VDO71882.1"/>
    </source>
</evidence>
<feature type="domain" description="DUF4461" evidence="2">
    <location>
        <begin position="149"/>
        <end position="263"/>
    </location>
</feature>
<dbReference type="OrthoDB" id="4238at2759"/>
<dbReference type="PANTHER" id="PTHR31596">
    <property type="entry name" value="T-CELL ACTIVATION INHIBITOR, MITOCHONDRIAL"/>
    <property type="match status" value="1"/>
</dbReference>
<dbReference type="InterPro" id="IPR027989">
    <property type="entry name" value="DUF4461"/>
</dbReference>
<dbReference type="InterPro" id="IPR027986">
    <property type="entry name" value="TCAIM"/>
</dbReference>
<organism evidence="4 5">
    <name type="scientific">Heligmosomoides polygyrus</name>
    <name type="common">Parasitic roundworm</name>
    <dbReference type="NCBI Taxonomy" id="6339"/>
    <lineage>
        <taxon>Eukaryota</taxon>
        <taxon>Metazoa</taxon>
        <taxon>Ecdysozoa</taxon>
        <taxon>Nematoda</taxon>
        <taxon>Chromadorea</taxon>
        <taxon>Rhabditida</taxon>
        <taxon>Rhabditina</taxon>
        <taxon>Rhabditomorpha</taxon>
        <taxon>Strongyloidea</taxon>
        <taxon>Heligmosomidae</taxon>
        <taxon>Heligmosomoides</taxon>
    </lineage>
</organism>
<proteinExistence type="predicted"/>
<accession>A0A3P8BIT7</accession>
<dbReference type="Pfam" id="PF14687">
    <property type="entry name" value="DUF4460"/>
    <property type="match status" value="1"/>
</dbReference>